<name>R4ITV5_9PSED</name>
<sequence>MSDKTEQLPQLPQGLRTELHVVSNKGMTGNKSWVLRDLKTDELYELTSSTIAGWDIPEGQLDGPGIIVTMVPDCVMLQLSDGQLYRDLPPLMLCV</sequence>
<geneLocation type="plasmid" evidence="1">
    <name>pD2RT</name>
</geneLocation>
<dbReference type="AlphaFoldDB" id="R4ITV5"/>
<gene>
    <name evidence="1" type="ORF">pD2RT_029</name>
</gene>
<accession>R4ITV5</accession>
<organism evidence="1">
    <name type="scientific">Pseudomonas migulae</name>
    <dbReference type="NCBI Taxonomy" id="78543"/>
    <lineage>
        <taxon>Bacteria</taxon>
        <taxon>Pseudomonadati</taxon>
        <taxon>Pseudomonadota</taxon>
        <taxon>Gammaproteobacteria</taxon>
        <taxon>Pseudomonadales</taxon>
        <taxon>Pseudomonadaceae</taxon>
        <taxon>Pseudomonas</taxon>
    </lineage>
</organism>
<evidence type="ECO:0000313" key="1">
    <source>
        <dbReference type="EMBL" id="AGC70383.1"/>
    </source>
</evidence>
<dbReference type="InterPro" id="IPR020497">
    <property type="entry name" value="DUF5440"/>
</dbReference>
<keyword evidence="1" id="KW-0614">Plasmid</keyword>
<reference evidence="1" key="1">
    <citation type="journal article" date="2013" name="Plasmid">
        <title>Complete nucleotide sequence of the self-transmissible TOL plasmid pD2RT provides new insight into arrangement of toluene catabolic plasmids.</title>
        <authorList>
            <person name="Jutkina J."/>
            <person name="Hansen L.H."/>
            <person name="Li L."/>
            <person name="Heinaru E."/>
            <person name="Vedler E."/>
            <person name="Joesaar M."/>
            <person name="Heinaru A."/>
        </authorList>
    </citation>
    <scope>NUCLEOTIDE SEQUENCE</scope>
    <source>
        <strain evidence="1">D2RT</strain>
        <plasmid evidence="1">pD2RT</plasmid>
    </source>
</reference>
<dbReference type="EMBL" id="JX891462">
    <property type="protein sequence ID" value="AGC70383.1"/>
    <property type="molecule type" value="Genomic_DNA"/>
</dbReference>
<proteinExistence type="predicted"/>
<dbReference type="RefSeq" id="WP_016355631.1">
    <property type="nucleotide sequence ID" value="NC_021250.1"/>
</dbReference>
<dbReference type="Pfam" id="PF17509">
    <property type="entry name" value="DUF5440"/>
    <property type="match status" value="1"/>
</dbReference>
<protein>
    <submittedName>
        <fullName evidence="1">Putative TraA protein</fullName>
    </submittedName>
</protein>